<keyword evidence="1" id="KW-0472">Membrane</keyword>
<dbReference type="AlphaFoldDB" id="A0A7T3KVM4"/>
<accession>A0A7T3KVM4</accession>
<feature type="transmembrane region" description="Helical" evidence="1">
    <location>
        <begin position="105"/>
        <end position="128"/>
    </location>
</feature>
<dbReference type="KEGG" id="hlt:I7X12_02085"/>
<dbReference type="Proteomes" id="UP000595001">
    <property type="component" value="Chromosome"/>
</dbReference>
<protein>
    <submittedName>
        <fullName evidence="2">Uncharacterized protein</fullName>
    </submittedName>
</protein>
<feature type="transmembrane region" description="Helical" evidence="1">
    <location>
        <begin position="12"/>
        <end position="31"/>
    </location>
</feature>
<evidence type="ECO:0000313" key="2">
    <source>
        <dbReference type="EMBL" id="QPV63447.1"/>
    </source>
</evidence>
<sequence>MWGRRRPKTAAVSLGVVVSFVAVAGWTAWRIRPIFGANWVLVATVVLACWGVVITAVGRAIRSVDSGSTNVRVGVFGAGFAAAAIGGLFFALGVRSEGLRTGLPLGATGLLFVVVGAYRLVASAAGVVERDRLSGAGEPITLYGLEVVARRLAAIGYLWFVLLLFRWLLLGAVSAVLPAGSLDYATLALIADAGIGILAPVVAVEIALNGDGWETRYSPERVGHLFD</sequence>
<gene>
    <name evidence="2" type="ORF">I7X12_02085</name>
</gene>
<feature type="transmembrane region" description="Helical" evidence="1">
    <location>
        <begin position="73"/>
        <end position="93"/>
    </location>
</feature>
<feature type="transmembrane region" description="Helical" evidence="1">
    <location>
        <begin position="157"/>
        <end position="178"/>
    </location>
</feature>
<dbReference type="RefSeq" id="WP_198062236.1">
    <property type="nucleotide sequence ID" value="NZ_CP065856.1"/>
</dbReference>
<evidence type="ECO:0000256" key="1">
    <source>
        <dbReference type="SAM" id="Phobius"/>
    </source>
</evidence>
<keyword evidence="1" id="KW-1133">Transmembrane helix</keyword>
<evidence type="ECO:0000313" key="3">
    <source>
        <dbReference type="Proteomes" id="UP000595001"/>
    </source>
</evidence>
<name>A0A7T3KVM4_9EURY</name>
<keyword evidence="1" id="KW-0812">Transmembrane</keyword>
<proteinExistence type="predicted"/>
<dbReference type="EMBL" id="CP065856">
    <property type="protein sequence ID" value="QPV63447.1"/>
    <property type="molecule type" value="Genomic_DNA"/>
</dbReference>
<organism evidence="2 3">
    <name type="scientific">Halosimplex litoreum</name>
    <dbReference type="NCBI Taxonomy" id="1198301"/>
    <lineage>
        <taxon>Archaea</taxon>
        <taxon>Methanobacteriati</taxon>
        <taxon>Methanobacteriota</taxon>
        <taxon>Stenosarchaea group</taxon>
        <taxon>Halobacteria</taxon>
        <taxon>Halobacteriales</taxon>
        <taxon>Haloarculaceae</taxon>
        <taxon>Halosimplex</taxon>
    </lineage>
</organism>
<keyword evidence="3" id="KW-1185">Reference proteome</keyword>
<reference evidence="2 3" key="1">
    <citation type="submission" date="2020-12" db="EMBL/GenBank/DDBJ databases">
        <title>Halosimplex halophilum sp. nov. and Halosimplex salinum sp. nov., two new members of the genus Halosimplex.</title>
        <authorList>
            <person name="Cui H.L."/>
        </authorList>
    </citation>
    <scope>NUCLEOTIDE SEQUENCE [LARGE SCALE GENOMIC DNA]</scope>
    <source>
        <strain evidence="2 3">YGH94</strain>
    </source>
</reference>
<feature type="transmembrane region" description="Helical" evidence="1">
    <location>
        <begin position="184"/>
        <end position="208"/>
    </location>
</feature>
<feature type="transmembrane region" description="Helical" evidence="1">
    <location>
        <begin position="37"/>
        <end position="61"/>
    </location>
</feature>
<dbReference type="GeneID" id="60587244"/>